<protein>
    <recommendedName>
        <fullName evidence="3">Metallo-beta-lactamase superfamily protein</fullName>
    </recommendedName>
</protein>
<accession>A0A1I7G6Q2</accession>
<keyword evidence="2" id="KW-1185">Reference proteome</keyword>
<dbReference type="SUPFAM" id="SSF56281">
    <property type="entry name" value="Metallo-hydrolase/oxidoreductase"/>
    <property type="match status" value="1"/>
</dbReference>
<dbReference type="Gene3D" id="3.60.15.10">
    <property type="entry name" value="Ribonuclease Z/Hydroxyacylglutathione hydrolase-like"/>
    <property type="match status" value="1"/>
</dbReference>
<dbReference type="OrthoDB" id="235784at2"/>
<proteinExistence type="predicted"/>
<evidence type="ECO:0000313" key="2">
    <source>
        <dbReference type="Proteomes" id="UP000183508"/>
    </source>
</evidence>
<reference evidence="2" key="1">
    <citation type="submission" date="2016-10" db="EMBL/GenBank/DDBJ databases">
        <authorList>
            <person name="Varghese N."/>
        </authorList>
    </citation>
    <scope>NUCLEOTIDE SEQUENCE [LARGE SCALE GENOMIC DNA]</scope>
    <source>
        <strain evidence="2">DSM 17980</strain>
    </source>
</reference>
<evidence type="ECO:0008006" key="3">
    <source>
        <dbReference type="Google" id="ProtNLM"/>
    </source>
</evidence>
<dbReference type="RefSeq" id="WP_074949344.1">
    <property type="nucleotide sequence ID" value="NZ_FPBV01000002.1"/>
</dbReference>
<dbReference type="AlphaFoldDB" id="A0A1I7G6Q2"/>
<organism evidence="1 2">
    <name type="scientific">Alicyclobacillus macrosporangiidus</name>
    <dbReference type="NCBI Taxonomy" id="392015"/>
    <lineage>
        <taxon>Bacteria</taxon>
        <taxon>Bacillati</taxon>
        <taxon>Bacillota</taxon>
        <taxon>Bacilli</taxon>
        <taxon>Bacillales</taxon>
        <taxon>Alicyclobacillaceae</taxon>
        <taxon>Alicyclobacillus</taxon>
    </lineage>
</organism>
<dbReference type="STRING" id="392015.SAMN05421543_10219"/>
<evidence type="ECO:0000313" key="1">
    <source>
        <dbReference type="EMBL" id="SFU43936.1"/>
    </source>
</evidence>
<dbReference type="InterPro" id="IPR036866">
    <property type="entry name" value="RibonucZ/Hydroxyglut_hydro"/>
</dbReference>
<gene>
    <name evidence="1" type="ORF">SAMN05421543_10219</name>
</gene>
<dbReference type="Proteomes" id="UP000183508">
    <property type="component" value="Unassembled WGS sequence"/>
</dbReference>
<name>A0A1I7G6Q2_9BACL</name>
<sequence length="135" mass="15213">MIYTPGHADDPVALLDEQSGILFSGELFLSPKTKVIMASESIPVIMDSIRTLVRCDFQSMFCSHAGLIRDGKGMLQQKLEYLERLCGEVMRLHEEGFSASEIDKQLFPNKYPIYYISDGEWDSLHIVTSIISHLG</sequence>
<dbReference type="EMBL" id="FPBV01000002">
    <property type="protein sequence ID" value="SFU43936.1"/>
    <property type="molecule type" value="Genomic_DNA"/>
</dbReference>